<dbReference type="EMBL" id="JACHCE010000004">
    <property type="protein sequence ID" value="MBB5636817.1"/>
    <property type="molecule type" value="Genomic_DNA"/>
</dbReference>
<gene>
    <name evidence="1" type="ORF">HDE68_002730</name>
</gene>
<dbReference type="AlphaFoldDB" id="A0A7W9DZ23"/>
<protein>
    <submittedName>
        <fullName evidence="1">Uncharacterized protein</fullName>
    </submittedName>
</protein>
<reference evidence="1 2" key="1">
    <citation type="submission" date="2020-08" db="EMBL/GenBank/DDBJ databases">
        <title>Genomic Encyclopedia of Type Strains, Phase IV (KMG-V): Genome sequencing to study the core and pangenomes of soil and plant-associated prokaryotes.</title>
        <authorList>
            <person name="Whitman W."/>
        </authorList>
    </citation>
    <scope>NUCLEOTIDE SEQUENCE [LARGE SCALE GENOMIC DNA]</scope>
    <source>
        <strain evidence="1 2">S3M1</strain>
    </source>
</reference>
<organism evidence="1 2">
    <name type="scientific">Pedobacter cryoconitis</name>
    <dbReference type="NCBI Taxonomy" id="188932"/>
    <lineage>
        <taxon>Bacteria</taxon>
        <taxon>Pseudomonadati</taxon>
        <taxon>Bacteroidota</taxon>
        <taxon>Sphingobacteriia</taxon>
        <taxon>Sphingobacteriales</taxon>
        <taxon>Sphingobacteriaceae</taxon>
        <taxon>Pedobacter</taxon>
    </lineage>
</organism>
<evidence type="ECO:0000313" key="1">
    <source>
        <dbReference type="EMBL" id="MBB5636817.1"/>
    </source>
</evidence>
<accession>A0A7W9DZ23</accession>
<evidence type="ECO:0000313" key="2">
    <source>
        <dbReference type="Proteomes" id="UP000537204"/>
    </source>
</evidence>
<dbReference type="Proteomes" id="UP000537204">
    <property type="component" value="Unassembled WGS sequence"/>
</dbReference>
<proteinExistence type="predicted"/>
<name>A0A7W9DZ23_9SPHI</name>
<comment type="caution">
    <text evidence="1">The sequence shown here is derived from an EMBL/GenBank/DDBJ whole genome shotgun (WGS) entry which is preliminary data.</text>
</comment>
<sequence>MFNKKESYIRITKTNNIESNENRTTFHAHEKTYI</sequence>